<dbReference type="Proteomes" id="UP000229740">
    <property type="component" value="Unassembled WGS sequence"/>
</dbReference>
<gene>
    <name evidence="1" type="ORF">CSB45_11570</name>
</gene>
<evidence type="ECO:0000313" key="1">
    <source>
        <dbReference type="EMBL" id="PID56483.1"/>
    </source>
</evidence>
<organism evidence="1 2">
    <name type="scientific">candidate division KSB3 bacterium</name>
    <dbReference type="NCBI Taxonomy" id="2044937"/>
    <lineage>
        <taxon>Bacteria</taxon>
        <taxon>candidate division KSB3</taxon>
    </lineage>
</organism>
<reference evidence="1 2" key="1">
    <citation type="submission" date="2017-10" db="EMBL/GenBank/DDBJ databases">
        <title>Novel microbial diversity and functional potential in the marine mammal oral microbiome.</title>
        <authorList>
            <person name="Dudek N.K."/>
            <person name="Sun C.L."/>
            <person name="Burstein D."/>
            <person name="Kantor R.S."/>
            <person name="Aliaga Goltsman D.S."/>
            <person name="Bik E.M."/>
            <person name="Thomas B.C."/>
            <person name="Banfield J.F."/>
            <person name="Relman D.A."/>
        </authorList>
    </citation>
    <scope>NUCLEOTIDE SEQUENCE [LARGE SCALE GENOMIC DNA]</scope>
    <source>
        <strain evidence="1">DOLZORAL124_49_17</strain>
    </source>
</reference>
<dbReference type="EMBL" id="PDPS01000034">
    <property type="protein sequence ID" value="PID56483.1"/>
    <property type="molecule type" value="Genomic_DNA"/>
</dbReference>
<protein>
    <submittedName>
        <fullName evidence="1">Uncharacterized protein</fullName>
    </submittedName>
</protein>
<dbReference type="AlphaFoldDB" id="A0A2G6E300"/>
<dbReference type="SUPFAM" id="SSF48452">
    <property type="entry name" value="TPR-like"/>
    <property type="match status" value="1"/>
</dbReference>
<accession>A0A2G6E300</accession>
<dbReference type="Gene3D" id="1.25.40.10">
    <property type="entry name" value="Tetratricopeptide repeat domain"/>
    <property type="match status" value="1"/>
</dbReference>
<dbReference type="InterPro" id="IPR011990">
    <property type="entry name" value="TPR-like_helical_dom_sf"/>
</dbReference>
<name>A0A2G6E300_9BACT</name>
<comment type="caution">
    <text evidence="1">The sequence shown here is derived from an EMBL/GenBank/DDBJ whole genome shotgun (WGS) entry which is preliminary data.</text>
</comment>
<proteinExistence type="predicted"/>
<evidence type="ECO:0000313" key="2">
    <source>
        <dbReference type="Proteomes" id="UP000229740"/>
    </source>
</evidence>
<sequence length="65" mass="7459">MSDFNKLVEIHPKLISKVLEFRASACYELGMFDKSHEDIEKAESLAIKVQEECVSTVKTKTKKKQ</sequence>